<sequence>DTTGDEWDELLKDSQTEPDKAKPESAAEKSDEAPVSRVEFDALKNAMSKKDTDEGIAAAVDHIQEGNDALKGMPKRAVKSYLYGLADEKPAILSAFGDRHQNPKAWEKAQVLIGKEMAKDFADMPDADLTAGVQAAANAVRGVSNTSPAKDAELSNAQYSAMSDAEFEEQKRKELAART</sequence>
<evidence type="ECO:0000256" key="1">
    <source>
        <dbReference type="SAM" id="MobiDB-lite"/>
    </source>
</evidence>
<accession>A0A0F9D098</accession>
<name>A0A0F9D098_9ZZZZ</name>
<proteinExistence type="predicted"/>
<feature type="region of interest" description="Disordered" evidence="1">
    <location>
        <begin position="141"/>
        <end position="179"/>
    </location>
</feature>
<protein>
    <submittedName>
        <fullName evidence="2">Uncharacterized protein</fullName>
    </submittedName>
</protein>
<reference evidence="2" key="1">
    <citation type="journal article" date="2015" name="Nature">
        <title>Complex archaea that bridge the gap between prokaryotes and eukaryotes.</title>
        <authorList>
            <person name="Spang A."/>
            <person name="Saw J.H."/>
            <person name="Jorgensen S.L."/>
            <person name="Zaremba-Niedzwiedzka K."/>
            <person name="Martijn J."/>
            <person name="Lind A.E."/>
            <person name="van Eijk R."/>
            <person name="Schleper C."/>
            <person name="Guy L."/>
            <person name="Ettema T.J."/>
        </authorList>
    </citation>
    <scope>NUCLEOTIDE SEQUENCE</scope>
</reference>
<evidence type="ECO:0000313" key="2">
    <source>
        <dbReference type="EMBL" id="KKL05508.1"/>
    </source>
</evidence>
<gene>
    <name evidence="2" type="ORF">LCGC14_2605340</name>
</gene>
<dbReference type="EMBL" id="LAZR01044086">
    <property type="protein sequence ID" value="KKL05508.1"/>
    <property type="molecule type" value="Genomic_DNA"/>
</dbReference>
<organism evidence="2">
    <name type="scientific">marine sediment metagenome</name>
    <dbReference type="NCBI Taxonomy" id="412755"/>
    <lineage>
        <taxon>unclassified sequences</taxon>
        <taxon>metagenomes</taxon>
        <taxon>ecological metagenomes</taxon>
    </lineage>
</organism>
<comment type="caution">
    <text evidence="2">The sequence shown here is derived from an EMBL/GenBank/DDBJ whole genome shotgun (WGS) entry which is preliminary data.</text>
</comment>
<feature type="region of interest" description="Disordered" evidence="1">
    <location>
        <begin position="1"/>
        <end position="37"/>
    </location>
</feature>
<feature type="compositionally biased region" description="Basic and acidic residues" evidence="1">
    <location>
        <begin position="9"/>
        <end position="37"/>
    </location>
</feature>
<feature type="non-terminal residue" evidence="2">
    <location>
        <position position="1"/>
    </location>
</feature>
<dbReference type="AlphaFoldDB" id="A0A0F9D098"/>
<feature type="compositionally biased region" description="Basic and acidic residues" evidence="1">
    <location>
        <begin position="168"/>
        <end position="179"/>
    </location>
</feature>